<evidence type="ECO:0000313" key="5">
    <source>
        <dbReference type="Proteomes" id="UP000197679"/>
    </source>
</evidence>
<name>A0A218NLQ2_9ARCH</name>
<evidence type="ECO:0000256" key="2">
    <source>
        <dbReference type="ARBA" id="ARBA00022884"/>
    </source>
</evidence>
<dbReference type="Gene3D" id="2.40.50.140">
    <property type="entry name" value="Nucleic acid-binding proteins"/>
    <property type="match status" value="1"/>
</dbReference>
<keyword evidence="1" id="KW-0271">Exosome</keyword>
<evidence type="ECO:0000256" key="1">
    <source>
        <dbReference type="ARBA" id="ARBA00022835"/>
    </source>
</evidence>
<accession>A0A218NLQ2</accession>
<dbReference type="GO" id="GO:0000178">
    <property type="term" value="C:exosome (RNase complex)"/>
    <property type="evidence" value="ECO:0007669"/>
    <property type="project" value="UniProtKB-KW"/>
</dbReference>
<evidence type="ECO:0000313" key="4">
    <source>
        <dbReference type="EMBL" id="ASI13393.1"/>
    </source>
</evidence>
<gene>
    <name evidence="4" type="ORF">Mia14_0050</name>
</gene>
<dbReference type="InterPro" id="IPR026699">
    <property type="entry name" value="Exosome_RNA_bind1/RRP40/RRP4"/>
</dbReference>
<organism evidence="4 5">
    <name type="scientific">Candidatus Mancarchaeum acidiphilum</name>
    <dbReference type="NCBI Taxonomy" id="1920749"/>
    <lineage>
        <taxon>Archaea</taxon>
        <taxon>Candidatus Micrarchaeota</taxon>
        <taxon>Candidatus Mancarchaeum</taxon>
    </lineage>
</organism>
<dbReference type="PANTHER" id="PTHR21321">
    <property type="entry name" value="PNAS-3 RELATED"/>
    <property type="match status" value="1"/>
</dbReference>
<dbReference type="GO" id="GO:0071034">
    <property type="term" value="P:CUT catabolic process"/>
    <property type="evidence" value="ECO:0007669"/>
    <property type="project" value="TreeGrafter"/>
</dbReference>
<dbReference type="SUPFAM" id="SSF50249">
    <property type="entry name" value="Nucleic acid-binding proteins"/>
    <property type="match status" value="1"/>
</dbReference>
<dbReference type="GO" id="GO:0034475">
    <property type="term" value="P:U4 snRNA 3'-end processing"/>
    <property type="evidence" value="ECO:0007669"/>
    <property type="project" value="TreeGrafter"/>
</dbReference>
<keyword evidence="5" id="KW-1185">Reference proteome</keyword>
<sequence>MRRFVFPGEMILNSPTELSCSYIDNDKTYSKVLGLFDESSKSLIPLKSVWVPHIDDKVIGVISDIGRNGSYSVEINPLVKGVLLTDRRERQRFYVGDIVEATVKEIEHKTTVVLERAMLLKDGILMHINTAKIPRLMGKENTMINELTSFTKTKIAVGKNGYVWIKGENANKAIDAVLRIESEAHVPGLTDRIKDMLENENKE</sequence>
<dbReference type="InterPro" id="IPR036612">
    <property type="entry name" value="KH_dom_type_1_sf"/>
</dbReference>
<dbReference type="PANTHER" id="PTHR21321:SF4">
    <property type="entry name" value="EXOSOME COMPLEX COMPONENT RRP4"/>
    <property type="match status" value="1"/>
</dbReference>
<dbReference type="GO" id="GO:0071051">
    <property type="term" value="P:poly(A)-dependent snoRNA 3'-end processing"/>
    <property type="evidence" value="ECO:0007669"/>
    <property type="project" value="TreeGrafter"/>
</dbReference>
<dbReference type="KEGG" id="marh:Mia14_0050"/>
<proteinExistence type="predicted"/>
<feature type="domain" description="K Homology" evidence="3">
    <location>
        <begin position="123"/>
        <end position="170"/>
    </location>
</feature>
<dbReference type="InterPro" id="IPR004088">
    <property type="entry name" value="KH_dom_type_1"/>
</dbReference>
<dbReference type="GO" id="GO:0000467">
    <property type="term" value="P:exonucleolytic trimming to generate mature 3'-end of 5.8S rRNA from tricistronic rRNA transcript (SSU-rRNA, 5.8S rRNA, LSU-rRNA)"/>
    <property type="evidence" value="ECO:0007669"/>
    <property type="project" value="TreeGrafter"/>
</dbReference>
<reference evidence="4 5" key="1">
    <citation type="journal article" date="2017" name="Nat. Commun.">
        <title>'ARMAN' archaea depend on association with euryarchaeal host in culture and in situ.</title>
        <authorList>
            <person name="Golyshina O."/>
            <person name="Toshchakov S."/>
            <person name="Makarova K."/>
            <person name="Gavrilov S."/>
            <person name="Korzhenkov A."/>
            <person name="La Cono V."/>
            <person name="Arcadi E."/>
            <person name="Nechitaylo T."/>
            <person name="Ferrer M."/>
            <person name="Kublanov I."/>
            <person name="Wolf Y."/>
            <person name="Yakimov M."/>
            <person name="Golyshin P."/>
            <person name="Slesarev A."/>
            <person name="Kozyavkin S."/>
        </authorList>
    </citation>
    <scope>NUCLEOTIDE SEQUENCE [LARGE SCALE GENOMIC DNA]</scope>
    <source>
        <strain evidence="4 5">Mia14</strain>
    </source>
</reference>
<dbReference type="AlphaFoldDB" id="A0A218NLQ2"/>
<dbReference type="SUPFAM" id="SSF54791">
    <property type="entry name" value="Eukaryotic type KH-domain (KH-domain type I)"/>
    <property type="match status" value="1"/>
</dbReference>
<dbReference type="Proteomes" id="UP000197679">
    <property type="component" value="Chromosome"/>
</dbReference>
<dbReference type="OrthoDB" id="35160at2157"/>
<dbReference type="GO" id="GO:0003723">
    <property type="term" value="F:RNA binding"/>
    <property type="evidence" value="ECO:0007669"/>
    <property type="project" value="UniProtKB-KW"/>
</dbReference>
<keyword evidence="2" id="KW-0694">RNA-binding</keyword>
<dbReference type="InterPro" id="IPR012340">
    <property type="entry name" value="NA-bd_OB-fold"/>
</dbReference>
<protein>
    <submittedName>
        <fullName evidence="4">Exosome complex RNA-binding protein Rrp4</fullName>
    </submittedName>
</protein>
<dbReference type="Pfam" id="PF15985">
    <property type="entry name" value="KH_6"/>
    <property type="match status" value="1"/>
</dbReference>
<dbReference type="GeneID" id="33313610"/>
<dbReference type="EMBL" id="CP019964">
    <property type="protein sequence ID" value="ASI13393.1"/>
    <property type="molecule type" value="Genomic_DNA"/>
</dbReference>
<dbReference type="Gene3D" id="3.30.1370.10">
    <property type="entry name" value="K Homology domain, type 1"/>
    <property type="match status" value="1"/>
</dbReference>
<evidence type="ECO:0000259" key="3">
    <source>
        <dbReference type="Pfam" id="PF15985"/>
    </source>
</evidence>
<dbReference type="RefSeq" id="WP_088819564.1">
    <property type="nucleotide sequence ID" value="NZ_CP019964.1"/>
</dbReference>